<dbReference type="EMBL" id="LAPZ01000001">
    <property type="protein sequence ID" value="OSY89206.1"/>
    <property type="molecule type" value="Genomic_DNA"/>
</dbReference>
<dbReference type="Pfam" id="PF13568">
    <property type="entry name" value="OMP_b-brl_2"/>
    <property type="match status" value="1"/>
</dbReference>
<proteinExistence type="predicted"/>
<dbReference type="SUPFAM" id="SSF56925">
    <property type="entry name" value="OMPA-like"/>
    <property type="match status" value="1"/>
</dbReference>
<dbReference type="RefSeq" id="WP_086029001.1">
    <property type="nucleotide sequence ID" value="NZ_LAPZ01000001.1"/>
</dbReference>
<evidence type="ECO:0000259" key="2">
    <source>
        <dbReference type="Pfam" id="PF13568"/>
    </source>
</evidence>
<dbReference type="Proteomes" id="UP000194221">
    <property type="component" value="Unassembled WGS sequence"/>
</dbReference>
<feature type="signal peptide" evidence="1">
    <location>
        <begin position="1"/>
        <end position="20"/>
    </location>
</feature>
<reference evidence="3 4" key="1">
    <citation type="submission" date="2015-03" db="EMBL/GenBank/DDBJ databases">
        <title>Genome sequence of Tenacibaculum sp. S2-2, isolated from intestinal microbiota of sea cucumber, Apostichopus japonicas.</title>
        <authorList>
            <person name="Shao Z."/>
            <person name="Wang L."/>
            <person name="Li X."/>
        </authorList>
    </citation>
    <scope>NUCLEOTIDE SEQUENCE [LARGE SCALE GENOMIC DNA]</scope>
    <source>
        <strain evidence="3 4">S2-2</strain>
    </source>
</reference>
<dbReference type="STRING" id="1635173.WH52_00700"/>
<accession>A0A1Y2PFD5</accession>
<keyword evidence="1" id="KW-0732">Signal</keyword>
<dbReference type="InParanoid" id="A0A1Y2PFD5"/>
<evidence type="ECO:0000313" key="4">
    <source>
        <dbReference type="Proteomes" id="UP000194221"/>
    </source>
</evidence>
<protein>
    <recommendedName>
        <fullName evidence="2">Outer membrane protein beta-barrel domain-containing protein</fullName>
    </recommendedName>
</protein>
<organism evidence="3 4">
    <name type="scientific">Tenacibaculum holothuriorum</name>
    <dbReference type="NCBI Taxonomy" id="1635173"/>
    <lineage>
        <taxon>Bacteria</taxon>
        <taxon>Pseudomonadati</taxon>
        <taxon>Bacteroidota</taxon>
        <taxon>Flavobacteriia</taxon>
        <taxon>Flavobacteriales</taxon>
        <taxon>Flavobacteriaceae</taxon>
        <taxon>Tenacibaculum</taxon>
    </lineage>
</organism>
<comment type="caution">
    <text evidence="3">The sequence shown here is derived from an EMBL/GenBank/DDBJ whole genome shotgun (WGS) entry which is preliminary data.</text>
</comment>
<name>A0A1Y2PFD5_9FLAO</name>
<feature type="domain" description="Outer membrane protein beta-barrel" evidence="2">
    <location>
        <begin position="20"/>
        <end position="175"/>
    </location>
</feature>
<gene>
    <name evidence="3" type="ORF">WH52_00700</name>
</gene>
<keyword evidence="4" id="KW-1185">Reference proteome</keyword>
<evidence type="ECO:0000256" key="1">
    <source>
        <dbReference type="SAM" id="SignalP"/>
    </source>
</evidence>
<dbReference type="OrthoDB" id="1431594at2"/>
<dbReference type="InterPro" id="IPR011250">
    <property type="entry name" value="OMP/PagP_B-barrel"/>
</dbReference>
<evidence type="ECO:0000313" key="3">
    <source>
        <dbReference type="EMBL" id="OSY89206.1"/>
    </source>
</evidence>
<dbReference type="InterPro" id="IPR025665">
    <property type="entry name" value="Beta-barrel_OMP_2"/>
</dbReference>
<dbReference type="AlphaFoldDB" id="A0A1Y2PFD5"/>
<feature type="chain" id="PRO_5012711536" description="Outer membrane protein beta-barrel domain-containing protein" evidence="1">
    <location>
        <begin position="21"/>
        <end position="203"/>
    </location>
</feature>
<sequence>MKKLILVLCLFLGATQLSQAQLHFGIKGGINYNSDSFTAVKDDVLSGAKSKTGFHAGIWLRGKIPFLGLYIRPELVYTQLSNEVTYLPKGTTTSKTTSYDFKKIDIPVLFGKKFLGIAHIYAGPSFQYVLGSDFSLSDLKEIDSDGFSMGIQFGGGIELGKIGLDLRWERAFSNTEAKFLDGNNPVTFDTRVNQIIVGLTYRF</sequence>